<accession>A0ABT3R2S6</accession>
<evidence type="ECO:0000256" key="1">
    <source>
        <dbReference type="SAM" id="Phobius"/>
    </source>
</evidence>
<gene>
    <name evidence="2" type="ORF">ON753_14195</name>
</gene>
<dbReference type="EMBL" id="JAPEVI010000003">
    <property type="protein sequence ID" value="MCX2723508.1"/>
    <property type="molecule type" value="Genomic_DNA"/>
</dbReference>
<proteinExistence type="predicted"/>
<dbReference type="RefSeq" id="WP_265963282.1">
    <property type="nucleotide sequence ID" value="NZ_JAPEVI010000003.1"/>
</dbReference>
<organism evidence="2 3">
    <name type="scientific">Roseibium salinum</name>
    <dbReference type="NCBI Taxonomy" id="1604349"/>
    <lineage>
        <taxon>Bacteria</taxon>
        <taxon>Pseudomonadati</taxon>
        <taxon>Pseudomonadota</taxon>
        <taxon>Alphaproteobacteria</taxon>
        <taxon>Hyphomicrobiales</taxon>
        <taxon>Stappiaceae</taxon>
        <taxon>Roseibium</taxon>
    </lineage>
</organism>
<name>A0ABT3R2S6_9HYPH</name>
<feature type="transmembrane region" description="Helical" evidence="1">
    <location>
        <begin position="20"/>
        <end position="42"/>
    </location>
</feature>
<dbReference type="Proteomes" id="UP001300261">
    <property type="component" value="Unassembled WGS sequence"/>
</dbReference>
<feature type="transmembrane region" description="Helical" evidence="1">
    <location>
        <begin position="48"/>
        <end position="70"/>
    </location>
</feature>
<sequence length="86" mass="9443">MNFFTRKGLLTSGRRWTFRVLTAVLSGVALALMVFGPLTVWADNWSMIGISVVAAEILVLFGGLAWLGMLTLSRRRDPSRTDKAAS</sequence>
<keyword evidence="3" id="KW-1185">Reference proteome</keyword>
<protein>
    <submittedName>
        <fullName evidence="2">Uncharacterized protein</fullName>
    </submittedName>
</protein>
<keyword evidence="1" id="KW-0812">Transmembrane</keyword>
<comment type="caution">
    <text evidence="2">The sequence shown here is derived from an EMBL/GenBank/DDBJ whole genome shotgun (WGS) entry which is preliminary data.</text>
</comment>
<reference evidence="2 3" key="1">
    <citation type="journal article" date="2016" name="Int. J. Syst. Evol. Microbiol.">
        <title>Labrenzia salina sp. nov., isolated from the rhizosphere of the halophyte Arthrocnemum macrostachyum.</title>
        <authorList>
            <person name="Camacho M."/>
            <person name="Redondo-Gomez S."/>
            <person name="Rodriguez-Llorente I."/>
            <person name="Rohde M."/>
            <person name="Sproer C."/>
            <person name="Schumann P."/>
            <person name="Klenk H.P."/>
            <person name="Montero-Calasanz M.D.C."/>
        </authorList>
    </citation>
    <scope>NUCLEOTIDE SEQUENCE [LARGE SCALE GENOMIC DNA]</scope>
    <source>
        <strain evidence="2 3">DSM 29163</strain>
    </source>
</reference>
<keyword evidence="1" id="KW-0472">Membrane</keyword>
<evidence type="ECO:0000313" key="3">
    <source>
        <dbReference type="Proteomes" id="UP001300261"/>
    </source>
</evidence>
<keyword evidence="1" id="KW-1133">Transmembrane helix</keyword>
<evidence type="ECO:0000313" key="2">
    <source>
        <dbReference type="EMBL" id="MCX2723508.1"/>
    </source>
</evidence>